<dbReference type="EMBL" id="LXQA010083907">
    <property type="protein sequence ID" value="MCI12371.1"/>
    <property type="molecule type" value="Genomic_DNA"/>
</dbReference>
<evidence type="ECO:0000313" key="2">
    <source>
        <dbReference type="Proteomes" id="UP000265520"/>
    </source>
</evidence>
<accession>A0A392PJW4</accession>
<keyword evidence="2" id="KW-1185">Reference proteome</keyword>
<proteinExistence type="predicted"/>
<feature type="non-terminal residue" evidence="1">
    <location>
        <position position="1"/>
    </location>
</feature>
<dbReference type="AlphaFoldDB" id="A0A392PJW4"/>
<organism evidence="1 2">
    <name type="scientific">Trifolium medium</name>
    <dbReference type="NCBI Taxonomy" id="97028"/>
    <lineage>
        <taxon>Eukaryota</taxon>
        <taxon>Viridiplantae</taxon>
        <taxon>Streptophyta</taxon>
        <taxon>Embryophyta</taxon>
        <taxon>Tracheophyta</taxon>
        <taxon>Spermatophyta</taxon>
        <taxon>Magnoliopsida</taxon>
        <taxon>eudicotyledons</taxon>
        <taxon>Gunneridae</taxon>
        <taxon>Pentapetalae</taxon>
        <taxon>rosids</taxon>
        <taxon>fabids</taxon>
        <taxon>Fabales</taxon>
        <taxon>Fabaceae</taxon>
        <taxon>Papilionoideae</taxon>
        <taxon>50 kb inversion clade</taxon>
        <taxon>NPAAA clade</taxon>
        <taxon>Hologalegina</taxon>
        <taxon>IRL clade</taxon>
        <taxon>Trifolieae</taxon>
        <taxon>Trifolium</taxon>
    </lineage>
</organism>
<evidence type="ECO:0000313" key="1">
    <source>
        <dbReference type="EMBL" id="MCI12371.1"/>
    </source>
</evidence>
<dbReference type="Proteomes" id="UP000265520">
    <property type="component" value="Unassembled WGS sequence"/>
</dbReference>
<protein>
    <submittedName>
        <fullName evidence="1">Uncharacterized protein</fullName>
    </submittedName>
</protein>
<name>A0A392PJW4_9FABA</name>
<reference evidence="1 2" key="1">
    <citation type="journal article" date="2018" name="Front. Plant Sci.">
        <title>Red Clover (Trifolium pratense) and Zigzag Clover (T. medium) - A Picture of Genomic Similarities and Differences.</title>
        <authorList>
            <person name="Dluhosova J."/>
            <person name="Istvanek J."/>
            <person name="Nedelnik J."/>
            <person name="Repkova J."/>
        </authorList>
    </citation>
    <scope>NUCLEOTIDE SEQUENCE [LARGE SCALE GENOMIC DNA]</scope>
    <source>
        <strain evidence="2">cv. 10/8</strain>
        <tissue evidence="1">Leaf</tissue>
    </source>
</reference>
<comment type="caution">
    <text evidence="1">The sequence shown here is derived from an EMBL/GenBank/DDBJ whole genome shotgun (WGS) entry which is preliminary data.</text>
</comment>
<sequence>RVQVTKEVLAGCESIEWQIAARSANPQKCYSSITDSGMTAIVKTKNPCTK</sequence>